<keyword evidence="3" id="KW-1185">Reference proteome</keyword>
<dbReference type="RefSeq" id="WP_183970174.1">
    <property type="nucleotide sequence ID" value="NZ_BAABEW010000020.1"/>
</dbReference>
<reference evidence="2 3" key="1">
    <citation type="submission" date="2020-08" db="EMBL/GenBank/DDBJ databases">
        <title>Genomic Encyclopedia of Type Strains, Phase IV (KMG-IV): sequencing the most valuable type-strain genomes for metagenomic binning, comparative biology and taxonomic classification.</title>
        <authorList>
            <person name="Goeker M."/>
        </authorList>
    </citation>
    <scope>NUCLEOTIDE SEQUENCE [LARGE SCALE GENOMIC DNA]</scope>
    <source>
        <strain evidence="2 3">DSM 29781</strain>
    </source>
</reference>
<dbReference type="AlphaFoldDB" id="A0A7W8M9Y4"/>
<keyword evidence="1" id="KW-1133">Transmembrane helix</keyword>
<feature type="transmembrane region" description="Helical" evidence="1">
    <location>
        <begin position="177"/>
        <end position="202"/>
    </location>
</feature>
<feature type="transmembrane region" description="Helical" evidence="1">
    <location>
        <begin position="374"/>
        <end position="393"/>
    </location>
</feature>
<evidence type="ECO:0000256" key="1">
    <source>
        <dbReference type="SAM" id="Phobius"/>
    </source>
</evidence>
<feature type="transmembrane region" description="Helical" evidence="1">
    <location>
        <begin position="91"/>
        <end position="110"/>
    </location>
</feature>
<proteinExistence type="predicted"/>
<feature type="transmembrane region" description="Helical" evidence="1">
    <location>
        <begin position="122"/>
        <end position="142"/>
    </location>
</feature>
<name>A0A7W8M9Y4_9BURK</name>
<gene>
    <name evidence="2" type="ORF">HNQ70_003521</name>
</gene>
<sequence length="456" mass="49918">MTRNRSTIAGLMLATAIPVVAVAYALQVLNGVPLADEWRWLRNLLIPHLRGEIGFGDYLAGEYAFLGHTHFLTLLAFYLDHRWAGLDLERLAQFGLVFYVAGYALLVSYLRAHEPRPAPAQWLALAALAAAYFPLTTDFPWGLVVFEYLYYFGALALLLVFDAYLRGRLALWAPVLGFFLAPVLLESFGPVAVAACLAVYFAGFRRRAGGLLAPVALVLGHVAAWLLMYLLLGAGQPTASTSRWVVMQALLANPQDVVLSLLISLSQPLADRAVLGHWLPEGFRWAQAAIGLAGGALVLAVLWTWRRRLRAGDSELPLLLAAFSLAAWALILLTRYLDFGVAVMDAQRFTRFFVPWYLAVAAALYLGRFRLAQAATVLALLLVPFLCGAAFQFRNAVHVNAYFDGAAQALRQEPPDSQALSRYIGQCGQSYCDDTISFLRGSGLPLFRAGQAAPAQ</sequence>
<dbReference type="Proteomes" id="UP000532440">
    <property type="component" value="Unassembled WGS sequence"/>
</dbReference>
<feature type="transmembrane region" description="Helical" evidence="1">
    <location>
        <begin position="317"/>
        <end position="337"/>
    </location>
</feature>
<protein>
    <submittedName>
        <fullName evidence="2">Uncharacterized protein</fullName>
    </submittedName>
</protein>
<feature type="transmembrane region" description="Helical" evidence="1">
    <location>
        <begin position="208"/>
        <end position="232"/>
    </location>
</feature>
<keyword evidence="1" id="KW-0812">Transmembrane</keyword>
<feature type="transmembrane region" description="Helical" evidence="1">
    <location>
        <begin position="285"/>
        <end position="305"/>
    </location>
</feature>
<organism evidence="2 3">
    <name type="scientific">Quisquiliibacterium transsilvanicum</name>
    <dbReference type="NCBI Taxonomy" id="1549638"/>
    <lineage>
        <taxon>Bacteria</taxon>
        <taxon>Pseudomonadati</taxon>
        <taxon>Pseudomonadota</taxon>
        <taxon>Betaproteobacteria</taxon>
        <taxon>Burkholderiales</taxon>
        <taxon>Burkholderiaceae</taxon>
        <taxon>Quisquiliibacterium</taxon>
    </lineage>
</organism>
<comment type="caution">
    <text evidence="2">The sequence shown here is derived from an EMBL/GenBank/DDBJ whole genome shotgun (WGS) entry which is preliminary data.</text>
</comment>
<keyword evidence="1" id="KW-0472">Membrane</keyword>
<feature type="transmembrane region" description="Helical" evidence="1">
    <location>
        <begin position="349"/>
        <end position="367"/>
    </location>
</feature>
<accession>A0A7W8M9Y4</accession>
<feature type="transmembrane region" description="Helical" evidence="1">
    <location>
        <begin position="148"/>
        <end position="165"/>
    </location>
</feature>
<evidence type="ECO:0000313" key="2">
    <source>
        <dbReference type="EMBL" id="MBB5273491.1"/>
    </source>
</evidence>
<dbReference type="EMBL" id="JACHGB010000007">
    <property type="protein sequence ID" value="MBB5273491.1"/>
    <property type="molecule type" value="Genomic_DNA"/>
</dbReference>
<evidence type="ECO:0000313" key="3">
    <source>
        <dbReference type="Proteomes" id="UP000532440"/>
    </source>
</evidence>